<dbReference type="GO" id="GO:0051782">
    <property type="term" value="P:negative regulation of cell division"/>
    <property type="evidence" value="ECO:0007669"/>
    <property type="project" value="TreeGrafter"/>
</dbReference>
<dbReference type="InterPro" id="IPR036869">
    <property type="entry name" value="J_dom_sf"/>
</dbReference>
<dbReference type="GO" id="GO:0005829">
    <property type="term" value="C:cytosol"/>
    <property type="evidence" value="ECO:0007669"/>
    <property type="project" value="TreeGrafter"/>
</dbReference>
<evidence type="ECO:0000256" key="2">
    <source>
        <dbReference type="ARBA" id="ARBA00022840"/>
    </source>
</evidence>
<dbReference type="SUPFAM" id="SSF52540">
    <property type="entry name" value="P-loop containing nucleoside triphosphate hydrolases"/>
    <property type="match status" value="1"/>
</dbReference>
<dbReference type="eggNOG" id="COG1426">
    <property type="taxonomic scope" value="Bacteria"/>
</dbReference>
<dbReference type="eggNOG" id="COG0484">
    <property type="taxonomic scope" value="Bacteria"/>
</dbReference>
<evidence type="ECO:0000313" key="4">
    <source>
        <dbReference type="EMBL" id="ACY16145.1"/>
    </source>
</evidence>
<sequence length="511" mass="56666">MSDEPIPAHPRLVSVASGKGGAGKSLLAANIGIFLATLNKRVVLVDGALGSPNLHVFTGLRRPQRTITEALDGVPLEELLEPTPVPGLDILSAAHDPLWAAHLKPSQSRRLIEQMRELPVDYVVLDLNAGTSSQILDWFLDADIGVLVTAAEPTSVQLCYRFMCGAYLRRLRHAELNRAVRRLTAAMPRPQGGIAAPLDLYEQARASDPELATAIARELQGFRPHLVVNAVRSKSDMELGRAVASAARRRLGIPVVYLGHLEYDEAVWASVQRSRPLLVEHPEARISKCIEKVTRRLLAARDGSADPAPVGVTPTYYELFDVEPTASFEEIRRANRRTRELYGRDSLVISGLYTEEQLDELHRSYDEAYAVLMDAAQRKAYDLTLFPEGMPSLVEEVHTSPVKVEIPPAERPPMPSIDDSTAYTGMLLRQVREAQGVDLREISERSKIGMAYLQAIEDETFDKLPALVYVRGFLVEYAKILGLERARVVDSYLSRYRAARRSNPEAAPSRE</sequence>
<dbReference type="RefSeq" id="WP_012828744.1">
    <property type="nucleotide sequence ID" value="NC_013440.1"/>
</dbReference>
<dbReference type="InterPro" id="IPR001623">
    <property type="entry name" value="DnaJ_domain"/>
</dbReference>
<name>D0LXA3_HALO1</name>
<keyword evidence="4" id="KW-0346">Stress response</keyword>
<dbReference type="OrthoDB" id="9773088at2"/>
<dbReference type="HOGENOM" id="CLU_532927_0_0_7"/>
<keyword evidence="1" id="KW-0547">Nucleotide-binding</keyword>
<dbReference type="SUPFAM" id="SSF46565">
    <property type="entry name" value="Chaperone J-domain"/>
    <property type="match status" value="1"/>
</dbReference>
<dbReference type="InterPro" id="IPR002586">
    <property type="entry name" value="CobQ/CobB/MinD/ParA_Nub-bd_dom"/>
</dbReference>
<reference evidence="4 5" key="1">
    <citation type="journal article" date="2010" name="Stand. Genomic Sci.">
        <title>Complete genome sequence of Haliangium ochraceum type strain (SMP-2).</title>
        <authorList>
            <consortium name="US DOE Joint Genome Institute (JGI-PGF)"/>
            <person name="Ivanova N."/>
            <person name="Daum C."/>
            <person name="Lang E."/>
            <person name="Abt B."/>
            <person name="Kopitz M."/>
            <person name="Saunders E."/>
            <person name="Lapidus A."/>
            <person name="Lucas S."/>
            <person name="Glavina Del Rio T."/>
            <person name="Nolan M."/>
            <person name="Tice H."/>
            <person name="Copeland A."/>
            <person name="Cheng J.F."/>
            <person name="Chen F."/>
            <person name="Bruce D."/>
            <person name="Goodwin L."/>
            <person name="Pitluck S."/>
            <person name="Mavromatis K."/>
            <person name="Pati A."/>
            <person name="Mikhailova N."/>
            <person name="Chen A."/>
            <person name="Palaniappan K."/>
            <person name="Land M."/>
            <person name="Hauser L."/>
            <person name="Chang Y.J."/>
            <person name="Jeffries C.D."/>
            <person name="Detter J.C."/>
            <person name="Brettin T."/>
            <person name="Rohde M."/>
            <person name="Goker M."/>
            <person name="Bristow J."/>
            <person name="Markowitz V."/>
            <person name="Eisen J.A."/>
            <person name="Hugenholtz P."/>
            <person name="Kyrpides N.C."/>
            <person name="Klenk H.P."/>
        </authorList>
    </citation>
    <scope>NUCLEOTIDE SEQUENCE [LARGE SCALE GENOMIC DNA]</scope>
    <source>
        <strain evidence="5">DSM 14365 / CIP 107738 / JCM 11303 / AJ 13395 / SMP-2</strain>
    </source>
</reference>
<dbReference type="PROSITE" id="PS50076">
    <property type="entry name" value="DNAJ_2"/>
    <property type="match status" value="1"/>
</dbReference>
<evidence type="ECO:0000259" key="3">
    <source>
        <dbReference type="PROSITE" id="PS50076"/>
    </source>
</evidence>
<dbReference type="InterPro" id="IPR010982">
    <property type="entry name" value="Lambda_DNA-bd_dom_sf"/>
</dbReference>
<dbReference type="GO" id="GO:0016887">
    <property type="term" value="F:ATP hydrolysis activity"/>
    <property type="evidence" value="ECO:0007669"/>
    <property type="project" value="TreeGrafter"/>
</dbReference>
<dbReference type="InterPro" id="IPR027417">
    <property type="entry name" value="P-loop_NTPase"/>
</dbReference>
<dbReference type="Pfam" id="PF01656">
    <property type="entry name" value="CbiA"/>
    <property type="match status" value="1"/>
</dbReference>
<dbReference type="GO" id="GO:0009898">
    <property type="term" value="C:cytoplasmic side of plasma membrane"/>
    <property type="evidence" value="ECO:0007669"/>
    <property type="project" value="TreeGrafter"/>
</dbReference>
<organism evidence="4 5">
    <name type="scientific">Haliangium ochraceum (strain DSM 14365 / JCM 11303 / SMP-2)</name>
    <dbReference type="NCBI Taxonomy" id="502025"/>
    <lineage>
        <taxon>Bacteria</taxon>
        <taxon>Pseudomonadati</taxon>
        <taxon>Myxococcota</taxon>
        <taxon>Polyangia</taxon>
        <taxon>Haliangiales</taxon>
        <taxon>Kofleriaceae</taxon>
        <taxon>Haliangium</taxon>
    </lineage>
</organism>
<dbReference type="Pfam" id="PF13413">
    <property type="entry name" value="HTH_25"/>
    <property type="match status" value="1"/>
</dbReference>
<dbReference type="EMBL" id="CP001804">
    <property type="protein sequence ID" value="ACY16145.1"/>
    <property type="molecule type" value="Genomic_DNA"/>
</dbReference>
<gene>
    <name evidence="4" type="ordered locus">Hoch_3643</name>
</gene>
<dbReference type="PANTHER" id="PTHR43384">
    <property type="entry name" value="SEPTUM SITE-DETERMINING PROTEIN MIND HOMOLOG, CHLOROPLASTIC-RELATED"/>
    <property type="match status" value="1"/>
</dbReference>
<dbReference type="AlphaFoldDB" id="D0LXA3"/>
<dbReference type="PANTHER" id="PTHR43384:SF4">
    <property type="entry name" value="CELLULOSE BIOSYNTHESIS PROTEIN BCSQ-RELATED"/>
    <property type="match status" value="1"/>
</dbReference>
<dbReference type="Gene3D" id="1.10.287.110">
    <property type="entry name" value="DnaJ domain"/>
    <property type="match status" value="1"/>
</dbReference>
<dbReference type="KEGG" id="hoh:Hoch_3643"/>
<accession>D0LXA3</accession>
<dbReference type="Proteomes" id="UP000001880">
    <property type="component" value="Chromosome"/>
</dbReference>
<dbReference type="eggNOG" id="COG0455">
    <property type="taxonomic scope" value="Bacteria"/>
</dbReference>
<dbReference type="Gene3D" id="3.40.50.300">
    <property type="entry name" value="P-loop containing nucleotide triphosphate hydrolases"/>
    <property type="match status" value="1"/>
</dbReference>
<keyword evidence="5" id="KW-1185">Reference proteome</keyword>
<evidence type="ECO:0000313" key="5">
    <source>
        <dbReference type="Proteomes" id="UP000001880"/>
    </source>
</evidence>
<dbReference type="InterPro" id="IPR050625">
    <property type="entry name" value="ParA/MinD_ATPase"/>
</dbReference>
<protein>
    <submittedName>
        <fullName evidence="4">Heat shock protein DnaJ domain protein</fullName>
    </submittedName>
</protein>
<evidence type="ECO:0000256" key="1">
    <source>
        <dbReference type="ARBA" id="ARBA00022741"/>
    </source>
</evidence>
<dbReference type="Gene3D" id="1.10.260.40">
    <property type="entry name" value="lambda repressor-like DNA-binding domains"/>
    <property type="match status" value="1"/>
</dbReference>
<dbReference type="STRING" id="502025.Hoch_3643"/>
<feature type="domain" description="J" evidence="3">
    <location>
        <begin position="315"/>
        <end position="385"/>
    </location>
</feature>
<dbReference type="GO" id="GO:0003677">
    <property type="term" value="F:DNA binding"/>
    <property type="evidence" value="ECO:0007669"/>
    <property type="project" value="InterPro"/>
</dbReference>
<dbReference type="GO" id="GO:0005524">
    <property type="term" value="F:ATP binding"/>
    <property type="evidence" value="ECO:0007669"/>
    <property type="project" value="UniProtKB-KW"/>
</dbReference>
<proteinExistence type="predicted"/>
<keyword evidence="2" id="KW-0067">ATP-binding</keyword>